<dbReference type="Pfam" id="PF01663">
    <property type="entry name" value="Phosphodiest"/>
    <property type="match status" value="1"/>
</dbReference>
<comment type="caution">
    <text evidence="1">The sequence shown here is derived from an EMBL/GenBank/DDBJ whole genome shotgun (WGS) entry which is preliminary data.</text>
</comment>
<evidence type="ECO:0000313" key="2">
    <source>
        <dbReference type="Proteomes" id="UP001139199"/>
    </source>
</evidence>
<organism evidence="1 2">
    <name type="scientific">Neotamlana laminarinivorans</name>
    <dbReference type="NCBI Taxonomy" id="2883124"/>
    <lineage>
        <taxon>Bacteria</taxon>
        <taxon>Pseudomonadati</taxon>
        <taxon>Bacteroidota</taxon>
        <taxon>Flavobacteriia</taxon>
        <taxon>Flavobacteriales</taxon>
        <taxon>Flavobacteriaceae</taxon>
        <taxon>Neotamlana</taxon>
    </lineage>
</organism>
<dbReference type="AlphaFoldDB" id="A0A9X1I1L9"/>
<proteinExistence type="predicted"/>
<dbReference type="SUPFAM" id="SSF53649">
    <property type="entry name" value="Alkaline phosphatase-like"/>
    <property type="match status" value="1"/>
</dbReference>
<dbReference type="InterPro" id="IPR017850">
    <property type="entry name" value="Alkaline_phosphatase_core_sf"/>
</dbReference>
<accession>A0A9X1I1L9</accession>
<gene>
    <name evidence="1" type="ORF">LG649_05690</name>
</gene>
<dbReference type="EMBL" id="JAJAPW010000002">
    <property type="protein sequence ID" value="MCB4798324.1"/>
    <property type="molecule type" value="Genomic_DNA"/>
</dbReference>
<dbReference type="Proteomes" id="UP001139199">
    <property type="component" value="Unassembled WGS sequence"/>
</dbReference>
<protein>
    <submittedName>
        <fullName evidence="1">Alkaline phosphatase family protein</fullName>
    </submittedName>
</protein>
<evidence type="ECO:0000313" key="1">
    <source>
        <dbReference type="EMBL" id="MCB4798324.1"/>
    </source>
</evidence>
<dbReference type="RefSeq" id="WP_226542080.1">
    <property type="nucleotide sequence ID" value="NZ_JAJAPW010000002.1"/>
</dbReference>
<dbReference type="InterPro" id="IPR002591">
    <property type="entry name" value="Phosphodiest/P_Trfase"/>
</dbReference>
<keyword evidence="2" id="KW-1185">Reference proteome</keyword>
<name>A0A9X1I1L9_9FLAO</name>
<reference evidence="1" key="1">
    <citation type="submission" date="2021-10" db="EMBL/GenBank/DDBJ databases">
        <title>Tamlana sargassums sp. nov., and Tamlana laminarinivorans sp. nov., two new bacteria isolated from the brown alga.</title>
        <authorList>
            <person name="Li J."/>
        </authorList>
    </citation>
    <scope>NUCLEOTIDE SEQUENCE</scope>
    <source>
        <strain evidence="1">PT2-4</strain>
    </source>
</reference>
<sequence>MKLLVLGIDAGVKKVFETFEMPFLQSKLSKGVIIKTTEDIVTRGWVKSYTGKSAEANLGFYEYPIIDKEGYQWSKSFNQNHLKKTGVKPLWESLKENDISSGFMNIPTTSPAPEIKGFFISGGGGGKELKNGFDASICFPESYTEVLNSNDYILDERVPSLVWEKGLEKYNVFFEKLIEMTEKRILTYIELYKKEPVDFGFLVIRSVAVVHYLAMSEIDNFCNLNIPINNELLDNLKIFYKKLDGSIEKLFLSLNPENYIIFADHGISTLNESININKFLSSNGFQKPIVSKNSSKKIINKMKHLIPYKLRRKIKRSASFKEYYMSMISFETKNTKAFSRGAVNGIYINDESRFNGSVKAEEADQIIDEIISSINNNYEFKKRQITAKRFRKEHDSSKKYYNYLPDIVLTNIKGLRFTEVGNKVFLKNEFVNKPYNLKDVKDDNWTGVKDSETLLAVSKKLHKKAEDLVKDDNDLTLVYQLIKRNFNI</sequence>
<dbReference type="Gene3D" id="3.40.720.10">
    <property type="entry name" value="Alkaline Phosphatase, subunit A"/>
    <property type="match status" value="1"/>
</dbReference>